<protein>
    <submittedName>
        <fullName evidence="7">Thyroid receptor-interacting protein 11-like</fullName>
    </submittedName>
</protein>
<dbReference type="PROSITE" id="PS50913">
    <property type="entry name" value="GRIP"/>
    <property type="match status" value="1"/>
</dbReference>
<dbReference type="GO" id="GO:0007030">
    <property type="term" value="P:Golgi organization"/>
    <property type="evidence" value="ECO:0007669"/>
    <property type="project" value="TreeGrafter"/>
</dbReference>
<dbReference type="PANTHER" id="PTHR18921">
    <property type="entry name" value="MYOSIN HEAVY CHAIN - RELATED"/>
    <property type="match status" value="1"/>
</dbReference>
<gene>
    <name evidence="7" type="primary">LOC107705344</name>
</gene>
<evidence type="ECO:0000313" key="7">
    <source>
        <dbReference type="Ensembl" id="ENSSRHP00000077330.1"/>
    </source>
</evidence>
<reference evidence="7" key="2">
    <citation type="submission" date="2025-09" db="UniProtKB">
        <authorList>
            <consortium name="Ensembl"/>
        </authorList>
    </citation>
    <scope>IDENTIFICATION</scope>
</reference>
<dbReference type="GO" id="GO:0005794">
    <property type="term" value="C:Golgi apparatus"/>
    <property type="evidence" value="ECO:0007669"/>
    <property type="project" value="UniProtKB-SubCell"/>
</dbReference>
<dbReference type="GO" id="GO:0031267">
    <property type="term" value="F:small GTPase binding"/>
    <property type="evidence" value="ECO:0007669"/>
    <property type="project" value="TreeGrafter"/>
</dbReference>
<dbReference type="InterPro" id="IPR000237">
    <property type="entry name" value="GRIP_dom"/>
</dbReference>
<feature type="coiled-coil region" evidence="4">
    <location>
        <begin position="1082"/>
        <end position="1136"/>
    </location>
</feature>
<feature type="coiled-coil region" evidence="4">
    <location>
        <begin position="58"/>
        <end position="131"/>
    </location>
</feature>
<evidence type="ECO:0000313" key="8">
    <source>
        <dbReference type="Proteomes" id="UP000472270"/>
    </source>
</evidence>
<feature type="coiled-coil region" evidence="4">
    <location>
        <begin position="181"/>
        <end position="396"/>
    </location>
</feature>
<evidence type="ECO:0000256" key="4">
    <source>
        <dbReference type="SAM" id="Coils"/>
    </source>
</evidence>
<evidence type="ECO:0000256" key="1">
    <source>
        <dbReference type="ARBA" id="ARBA00004555"/>
    </source>
</evidence>
<dbReference type="GO" id="GO:0006888">
    <property type="term" value="P:endoplasmic reticulum to Golgi vesicle-mediated transport"/>
    <property type="evidence" value="ECO:0007669"/>
    <property type="project" value="TreeGrafter"/>
</dbReference>
<feature type="coiled-coil region" evidence="4">
    <location>
        <begin position="421"/>
        <end position="494"/>
    </location>
</feature>
<name>A0A673LLH7_9TELE</name>
<keyword evidence="3 4" id="KW-0175">Coiled coil</keyword>
<feature type="region of interest" description="Disordered" evidence="5">
    <location>
        <begin position="1336"/>
        <end position="1364"/>
    </location>
</feature>
<keyword evidence="2" id="KW-0333">Golgi apparatus</keyword>
<evidence type="ECO:0000256" key="5">
    <source>
        <dbReference type="SAM" id="MobiDB-lite"/>
    </source>
</evidence>
<dbReference type="Proteomes" id="UP000472270">
    <property type="component" value="Unassembled WGS sequence"/>
</dbReference>
<feature type="coiled-coil region" evidence="4">
    <location>
        <begin position="1619"/>
        <end position="1670"/>
    </location>
</feature>
<dbReference type="PANTHER" id="PTHR18921:SF2">
    <property type="entry name" value="THYROID RECEPTOR-INTERACTING PROTEIN 11"/>
    <property type="match status" value="1"/>
</dbReference>
<organism evidence="7 8">
    <name type="scientific">Sinocyclocheilus rhinocerous</name>
    <dbReference type="NCBI Taxonomy" id="307959"/>
    <lineage>
        <taxon>Eukaryota</taxon>
        <taxon>Metazoa</taxon>
        <taxon>Chordata</taxon>
        <taxon>Craniata</taxon>
        <taxon>Vertebrata</taxon>
        <taxon>Euteleostomi</taxon>
        <taxon>Actinopterygii</taxon>
        <taxon>Neopterygii</taxon>
        <taxon>Teleostei</taxon>
        <taxon>Ostariophysi</taxon>
        <taxon>Cypriniformes</taxon>
        <taxon>Cyprinidae</taxon>
        <taxon>Cyprininae</taxon>
        <taxon>Sinocyclocheilus</taxon>
    </lineage>
</organism>
<accession>A0A673LLH7</accession>
<keyword evidence="8" id="KW-1185">Reference proteome</keyword>
<comment type="subcellular location">
    <subcellularLocation>
        <location evidence="1">Golgi apparatus</location>
    </subcellularLocation>
</comment>
<feature type="domain" description="GRIP" evidence="6">
    <location>
        <begin position="1670"/>
        <end position="1719"/>
    </location>
</feature>
<evidence type="ECO:0000259" key="6">
    <source>
        <dbReference type="PROSITE" id="PS50913"/>
    </source>
</evidence>
<evidence type="ECO:0000256" key="3">
    <source>
        <dbReference type="ARBA" id="ARBA00023054"/>
    </source>
</evidence>
<feature type="coiled-coil region" evidence="4">
    <location>
        <begin position="1483"/>
        <end position="1577"/>
    </location>
</feature>
<feature type="compositionally biased region" description="Basic and acidic residues" evidence="5">
    <location>
        <begin position="817"/>
        <end position="836"/>
    </location>
</feature>
<feature type="region of interest" description="Disordered" evidence="5">
    <location>
        <begin position="1789"/>
        <end position="1817"/>
    </location>
</feature>
<evidence type="ECO:0000256" key="2">
    <source>
        <dbReference type="ARBA" id="ARBA00023034"/>
    </source>
</evidence>
<proteinExistence type="predicted"/>
<feature type="compositionally biased region" description="Basic and acidic residues" evidence="5">
    <location>
        <begin position="1344"/>
        <end position="1364"/>
    </location>
</feature>
<feature type="region of interest" description="Disordered" evidence="5">
    <location>
        <begin position="817"/>
        <end position="841"/>
    </location>
</feature>
<sequence length="1876" mass="211059">MSWLGGLGSGLGQSLGQVGGSLSSFTGQISNFTKDILLESAEEVVDASSELQVSNSRLQELETLYATQKSEYERLRRINSELEEKLEAAEIQVKQQSVEYRTLLQQKEVEISHLKARQSGLQEEVQKLQHSAQAAASSSSSDAAVLPVTTAATTTTSSSFLHRSTAVHQGFHGDEVDLSDVLWSQQEINRLSNEVHRLESEVAHWRRVAQNDQGEKPFHLAWDLVLEEMAREVDEHQHELAALQDAQRQKMAEISKRHREELAEYEERIEELEEQLQSEGASVVQKSTTVQDSAKFQELQSTIQSLQEEAELQCKQHSDLLASLEEAEHQKAKLESEKEEATAENTELLQNYSRLQKSVNELQARVQEQEGKSMLKAQHDNEIQILKKALAGIENTTNCLALVERLTLAEQRHKAGESESVLELSQEVSDLKSQLVQREQALKQAHLDIETLSAELEELDKQNQEATQHLIAVKEQLSLQKTQADAEKSDLQSDLNSSLDQRQTLQLELEAQGEKLSQSAFSLNELHMAKQQLESTVKELREKLCKSQDLGKELRQESSDLKRALQESETELTALCEKLSHSGEQGNALEEHRKVLETRDKEIQDLRTELAEVKTSYERAISEDFELKIENRMLKEESTQALEKIDSLEKQIQDGQASVSRMSLEKETRIEALKLEKSQLESELSQTEKRLSDQAKQYQQTIDELTRARSLDASALQTEHERMVKLNQEKDLSIAELKCEMEQMVSDHKDTSEMLDITVAGQNQLTELLQEKDAFAETLKAQAAEAQQELERKFLGAAQECDSLRKSVEEKDKQLGAMKEENSHLKEEIDRLRDQQSRPPLLSEPRTLDIITELETEVAQLKAARDQLEEEVQSLRKVSEEQQATALQSQRSLQVLQSELEQARTRHEQSSLNYERLITAKDEEIVRLQSEMEVLSTQGQSQIQSVEILQEDKTQSLNGENGNEKHDLSKVEIEKLVKGIKEKETEINQLNEKNLSLTKQLDQLVVSQNELGKLSQMVLQKDLEIQALHARVSGGHGQDVVFLQQQLQAYAVEREQVLAVLNEKTRENSQLRSDYHRIMDIVAAKEAALLKLQQENQRLSTMSDPSGSQEMFRETIQNLSRIIREKDIEIDALTQKCQTLVSVLQTSGAGDSVSGGLGGVSSNQFEELLQERDALKQQVKKMEEWKQQVITTVRNMQHESAQLQEELLKLQGQVSADSDCSSKLSVDYSRLIQSYEQKEKKLGLLSQELAQVQQTISQLSSTKDVLLGKLGSGKQSPDASAMMATQAFAPPNLKGAAPPGQDESLHQELQSMQRILVEKESMIRTLILQENNHRLSNSASLSESEQRSHAEELKQAREKQESLQRSLREKDLLIKTKGDQLCQVSESLRNRENDNEVLKQAVTNLKERALILELDVKKLKEENEAIASKARDKETEFRALQETNMQVSLLLREQEFQFSAVNEKATAMEKMLKDKEQGKSGELNQLLNEVKSMQEKAVLFQQERDQVMMALKQKQMETTALQSELQHTRDKEQRLKQEVERLRIHLLEIEDSYTREALAAEDREGELRRRVALLEERLTSSSNAVESASLKYKVLLQRDEDISTLLSSPLNMHAFGINLDEANAALESASRLTDQLDLKEEEIEDLKKLADVRQEMLEEAQRKLMNLLNSTEGKVDKVLMKNLYLGYFHTPQNKRSEVLRLMGNVLGLDRDEVSELLQEGGKSGVTGWVSSWLGGRAVQSVPNTPQRPTHTQSLNSSFSEMFVKFLEVESTPALPALKLPVYDIKPLSAPPPGRSTASTPASGVSGPGKRTGDSNPFLASRSAAVPLLNPAGAGSTAGAGGHLLMKPISDALPTFTPVPVSAEASGGAVLKDLLKQ</sequence>
<reference evidence="7" key="1">
    <citation type="submission" date="2025-08" db="UniProtKB">
        <authorList>
            <consortium name="Ensembl"/>
        </authorList>
    </citation>
    <scope>IDENTIFICATION</scope>
</reference>
<dbReference type="Ensembl" id="ENSSRHT00000079435.1">
    <property type="protein sequence ID" value="ENSSRHP00000077330.1"/>
    <property type="gene ID" value="ENSSRHG00000038373.1"/>
</dbReference>
<feature type="coiled-coil region" evidence="4">
    <location>
        <begin position="973"/>
        <end position="1007"/>
    </location>
</feature>
<feature type="coiled-coil region" evidence="4">
    <location>
        <begin position="1165"/>
        <end position="1255"/>
    </location>
</feature>
<feature type="coiled-coil region" evidence="4">
    <location>
        <begin position="523"/>
        <end position="708"/>
    </location>
</feature>